<keyword evidence="2" id="KW-0547">Nucleotide-binding</keyword>
<evidence type="ECO:0000313" key="6">
    <source>
        <dbReference type="Proteomes" id="UP001187471"/>
    </source>
</evidence>
<evidence type="ECO:0000256" key="3">
    <source>
        <dbReference type="ARBA" id="ARBA00022821"/>
    </source>
</evidence>
<dbReference type="Proteomes" id="UP001187471">
    <property type="component" value="Unassembled WGS sequence"/>
</dbReference>
<dbReference type="AlphaFoldDB" id="A0AA88S4Z4"/>
<organism evidence="5 6">
    <name type="scientific">Escallonia rubra</name>
    <dbReference type="NCBI Taxonomy" id="112253"/>
    <lineage>
        <taxon>Eukaryota</taxon>
        <taxon>Viridiplantae</taxon>
        <taxon>Streptophyta</taxon>
        <taxon>Embryophyta</taxon>
        <taxon>Tracheophyta</taxon>
        <taxon>Spermatophyta</taxon>
        <taxon>Magnoliopsida</taxon>
        <taxon>eudicotyledons</taxon>
        <taxon>Gunneridae</taxon>
        <taxon>Pentapetalae</taxon>
        <taxon>asterids</taxon>
        <taxon>campanulids</taxon>
        <taxon>Escalloniales</taxon>
        <taxon>Escalloniaceae</taxon>
        <taxon>Escallonia</taxon>
    </lineage>
</organism>
<evidence type="ECO:0000259" key="4">
    <source>
        <dbReference type="Pfam" id="PF18052"/>
    </source>
</evidence>
<dbReference type="GO" id="GO:0000166">
    <property type="term" value="F:nucleotide binding"/>
    <property type="evidence" value="ECO:0007669"/>
    <property type="project" value="UniProtKB-KW"/>
</dbReference>
<feature type="domain" description="Disease resistance N-terminal" evidence="4">
    <location>
        <begin position="1"/>
        <end position="52"/>
    </location>
</feature>
<evidence type="ECO:0000256" key="2">
    <source>
        <dbReference type="ARBA" id="ARBA00022741"/>
    </source>
</evidence>
<proteinExistence type="predicted"/>
<keyword evidence="6" id="KW-1185">Reference proteome</keyword>
<protein>
    <recommendedName>
        <fullName evidence="4">Disease resistance N-terminal domain-containing protein</fullName>
    </recommendedName>
</protein>
<keyword evidence="3" id="KW-0611">Plant defense</keyword>
<dbReference type="Pfam" id="PF18052">
    <property type="entry name" value="Rx_N"/>
    <property type="match status" value="1"/>
</dbReference>
<dbReference type="Gene3D" id="1.20.5.4130">
    <property type="match status" value="1"/>
</dbReference>
<sequence>MIQDLLSDAESKELTLSSVKTWLKSLKAVAYDADTVLDEFSYELLRRQVAVRDQIKYKMAHKIKEINLSLDDIYKEANEIGLKAVDRINSAAGAGRQEVLATHPGLGDSERLSEGLLMCLR</sequence>
<dbReference type="InterPro" id="IPR041118">
    <property type="entry name" value="Rx_N"/>
</dbReference>
<gene>
    <name evidence="5" type="ORF">RJ640_012227</name>
</gene>
<accession>A0AA88S4Z4</accession>
<dbReference type="GO" id="GO:0006952">
    <property type="term" value="P:defense response"/>
    <property type="evidence" value="ECO:0007669"/>
    <property type="project" value="UniProtKB-KW"/>
</dbReference>
<keyword evidence="1" id="KW-0677">Repeat</keyword>
<dbReference type="EMBL" id="JAVXUO010000058">
    <property type="protein sequence ID" value="KAK2995765.1"/>
    <property type="molecule type" value="Genomic_DNA"/>
</dbReference>
<name>A0AA88S4Z4_9ASTE</name>
<evidence type="ECO:0000313" key="5">
    <source>
        <dbReference type="EMBL" id="KAK2995765.1"/>
    </source>
</evidence>
<evidence type="ECO:0000256" key="1">
    <source>
        <dbReference type="ARBA" id="ARBA00022737"/>
    </source>
</evidence>
<comment type="caution">
    <text evidence="5">The sequence shown here is derived from an EMBL/GenBank/DDBJ whole genome shotgun (WGS) entry which is preliminary data.</text>
</comment>
<reference evidence="5" key="1">
    <citation type="submission" date="2022-12" db="EMBL/GenBank/DDBJ databases">
        <title>Draft genome assemblies for two species of Escallonia (Escalloniales).</title>
        <authorList>
            <person name="Chanderbali A."/>
            <person name="Dervinis C."/>
            <person name="Anghel I."/>
            <person name="Soltis D."/>
            <person name="Soltis P."/>
            <person name="Zapata F."/>
        </authorList>
    </citation>
    <scope>NUCLEOTIDE SEQUENCE</scope>
    <source>
        <strain evidence="5">UCBG92.1500</strain>
        <tissue evidence="5">Leaf</tissue>
    </source>
</reference>